<evidence type="ECO:0000259" key="1">
    <source>
        <dbReference type="Pfam" id="PF01814"/>
    </source>
</evidence>
<name>A0A1U7M5P7_TISCR</name>
<evidence type="ECO:0008006" key="5">
    <source>
        <dbReference type="Google" id="ProtNLM"/>
    </source>
</evidence>
<dbReference type="InterPro" id="IPR007380">
    <property type="entry name" value="DUF438"/>
</dbReference>
<dbReference type="Pfam" id="PF13596">
    <property type="entry name" value="PAS_10"/>
    <property type="match status" value="1"/>
</dbReference>
<dbReference type="Pfam" id="PF01814">
    <property type="entry name" value="Hemerythrin"/>
    <property type="match status" value="1"/>
</dbReference>
<gene>
    <name evidence="3" type="ORF">TICRE_14430</name>
</gene>
<dbReference type="Gene3D" id="1.20.120.520">
    <property type="entry name" value="nmb1532 protein domain like"/>
    <property type="match status" value="1"/>
</dbReference>
<organism evidence="3 4">
    <name type="scientific">Tissierella creatinophila DSM 6911</name>
    <dbReference type="NCBI Taxonomy" id="1123403"/>
    <lineage>
        <taxon>Bacteria</taxon>
        <taxon>Bacillati</taxon>
        <taxon>Bacillota</taxon>
        <taxon>Tissierellia</taxon>
        <taxon>Tissierellales</taxon>
        <taxon>Tissierellaceae</taxon>
        <taxon>Tissierella</taxon>
    </lineage>
</organism>
<dbReference type="EMBL" id="LTDM01000022">
    <property type="protein sequence ID" value="OLS02642.1"/>
    <property type="molecule type" value="Genomic_DNA"/>
</dbReference>
<evidence type="ECO:0000313" key="4">
    <source>
        <dbReference type="Proteomes" id="UP000186112"/>
    </source>
</evidence>
<dbReference type="PANTHER" id="PTHR39966">
    <property type="entry name" value="BLL2471 PROTEIN-RELATED"/>
    <property type="match status" value="1"/>
</dbReference>
<dbReference type="OrthoDB" id="9769774at2"/>
<dbReference type="SUPFAM" id="SSF55785">
    <property type="entry name" value="PYP-like sensor domain (PAS domain)"/>
    <property type="match status" value="1"/>
</dbReference>
<dbReference type="Pfam" id="PF04282">
    <property type="entry name" value="DUF438"/>
    <property type="match status" value="1"/>
</dbReference>
<accession>A0A1U7M5P7</accession>
<dbReference type="InterPro" id="IPR035965">
    <property type="entry name" value="PAS-like_dom_sf"/>
</dbReference>
<feature type="domain" description="Hemerythrin-like" evidence="1">
    <location>
        <begin position="91"/>
        <end position="220"/>
    </location>
</feature>
<evidence type="ECO:0000313" key="3">
    <source>
        <dbReference type="EMBL" id="OLS02642.1"/>
    </source>
</evidence>
<dbReference type="InterPro" id="IPR012312">
    <property type="entry name" value="Hemerythrin-like"/>
</dbReference>
<keyword evidence="4" id="KW-1185">Reference proteome</keyword>
<proteinExistence type="predicted"/>
<dbReference type="RefSeq" id="WP_075726568.1">
    <property type="nucleotide sequence ID" value="NZ_LTDM01000022.1"/>
</dbReference>
<evidence type="ECO:0000259" key="2">
    <source>
        <dbReference type="Pfam" id="PF04282"/>
    </source>
</evidence>
<protein>
    <recommendedName>
        <fullName evidence="5">Hemerythrin HHE cation binding domain protein</fullName>
    </recommendedName>
</protein>
<sequence>MSEWINNREYRQEKLKEVIQELHEGKTVDEVKEKFGKIIEGVSPVEIGQMEVQLVKEGLPIEEIQKLCDVHAAVFKGSLDEIHHPEQVPGHPIYTLKKENEALESYIENTLKVNIEKFKEDDSKDNILKIREDFNFLWDIDKHYSRKENLIFPYLEKYGVTAPPKVMWGVDDEIRAKIKTVILDLRNYMGDKDELILKMEDCIHQIKEMIFKEDSILFPMSLETLTEDEWITIYKESEEVGFAFVSPEKTWEYKRIKSQQDQEKEIQTETKDISGTIKFENGSLTPEEIRSIFEVIPGEVSFVDKNDKVKFFSKGEQRIFTRTKAVIGREVSNCHPPSSVDMVDKIVDDFKSGKKDSEDFWIQMGEKFVLIRFFAVRNEEGEYLGTLEYVQNVAPIRNLEGEKRLISE</sequence>
<comment type="caution">
    <text evidence="3">The sequence shown here is derived from an EMBL/GenBank/DDBJ whole genome shotgun (WGS) entry which is preliminary data.</text>
</comment>
<feature type="domain" description="DUF438" evidence="2">
    <location>
        <begin position="15"/>
        <end position="80"/>
    </location>
</feature>
<dbReference type="GO" id="GO:0005886">
    <property type="term" value="C:plasma membrane"/>
    <property type="evidence" value="ECO:0007669"/>
    <property type="project" value="TreeGrafter"/>
</dbReference>
<dbReference type="PANTHER" id="PTHR39966:SF3">
    <property type="entry name" value="DUF438 DOMAIN-CONTAINING PROTEIN"/>
    <property type="match status" value="1"/>
</dbReference>
<dbReference type="AlphaFoldDB" id="A0A1U7M5P7"/>
<dbReference type="Proteomes" id="UP000186112">
    <property type="component" value="Unassembled WGS sequence"/>
</dbReference>
<reference evidence="3 4" key="1">
    <citation type="submission" date="2016-02" db="EMBL/GenBank/DDBJ databases">
        <title>Genome sequence of Tissierella creatinophila DSM 6911.</title>
        <authorList>
            <person name="Poehlein A."/>
            <person name="Daniel R."/>
        </authorList>
    </citation>
    <scope>NUCLEOTIDE SEQUENCE [LARGE SCALE GENOMIC DNA]</scope>
    <source>
        <strain evidence="3 4">DSM 6911</strain>
    </source>
</reference>